<dbReference type="Pfam" id="PF11927">
    <property type="entry name" value="HODM_asu-like"/>
    <property type="match status" value="1"/>
</dbReference>
<proteinExistence type="predicted"/>
<dbReference type="OrthoDB" id="5043642at2759"/>
<sequence>MAAIDMEYTRLGVTLGACGLAFLIYALVYGRKTPFPLLFLSRQRQSNQTSVAGLSKRFPPSQRALLAEVATAASSAVDGLDADFDLSTCPKLTLEIESDYRCADPATFLFSGFTVGEVRALGDFPDYAKLSGVPLPGPARDFNIDNALPRPYRPFRWPYHQTMSLQKLDTDYWLELEGSYRDRIRQRQALFAKHGRQVLQALPGSELARKELVEVVVQFLCARYPRHFQLVNGKTLVNRILETEHDLATAEPLHVLLDNVPEDFAIVLRHHETGHYCFRAGIICSAVGWNLGQKIGLSLSAIHRPVPDYKDKIEFSVDRFFSKMATFNPIQRASWGLEVGQPLYLPSTDPDFSHRESQNPSLRPEDIFFRVDWQTVRRLPLSGAVVFNFKALFTPLTEFEDEPYIPSLVLKVLNEGKENIMRYKGTWHVEHVAKPTLARYERLQVERGLIDGQWAPHTLQESPFFPGWERKCRLA</sequence>
<evidence type="ECO:0000313" key="1">
    <source>
        <dbReference type="EMBL" id="KAH0962857.1"/>
    </source>
</evidence>
<dbReference type="InterPro" id="IPR021848">
    <property type="entry name" value="HODM_asu-like"/>
</dbReference>
<name>A0A9P8MXL5_9HYPO</name>
<comment type="caution">
    <text evidence="1">The sequence shown here is derived from an EMBL/GenBank/DDBJ whole genome shotgun (WGS) entry which is preliminary data.</text>
</comment>
<dbReference type="GeneID" id="68354496"/>
<keyword evidence="2" id="KW-1185">Reference proteome</keyword>
<dbReference type="AlphaFoldDB" id="A0A9P8MXL5"/>
<dbReference type="EMBL" id="JAIZPD010000005">
    <property type="protein sequence ID" value="KAH0962857.1"/>
    <property type="molecule type" value="Genomic_DNA"/>
</dbReference>
<accession>A0A9P8MXL5</accession>
<dbReference type="Proteomes" id="UP000824596">
    <property type="component" value="Unassembled WGS sequence"/>
</dbReference>
<reference evidence="1" key="1">
    <citation type="submission" date="2021-09" db="EMBL/GenBank/DDBJ databases">
        <title>A high-quality genome of the endoparasitic fungus Hirsutella rhossiliensis with a comparison of Hirsutella genomes reveals transposable elements contributing to genome size variation.</title>
        <authorList>
            <person name="Lin R."/>
            <person name="Jiao Y."/>
            <person name="Sun X."/>
            <person name="Ling J."/>
            <person name="Xie B."/>
            <person name="Cheng X."/>
        </authorList>
    </citation>
    <scope>NUCLEOTIDE SEQUENCE</scope>
    <source>
        <strain evidence="1">HR02</strain>
    </source>
</reference>
<gene>
    <name evidence="1" type="ORF">HRG_05367</name>
</gene>
<evidence type="ECO:0000313" key="2">
    <source>
        <dbReference type="Proteomes" id="UP000824596"/>
    </source>
</evidence>
<protein>
    <submittedName>
        <fullName evidence="1">HRQ family protein</fullName>
    </submittedName>
</protein>
<dbReference type="RefSeq" id="XP_044720370.1">
    <property type="nucleotide sequence ID" value="XM_044863838.1"/>
</dbReference>
<organism evidence="1 2">
    <name type="scientific">Hirsutella rhossiliensis</name>
    <dbReference type="NCBI Taxonomy" id="111463"/>
    <lineage>
        <taxon>Eukaryota</taxon>
        <taxon>Fungi</taxon>
        <taxon>Dikarya</taxon>
        <taxon>Ascomycota</taxon>
        <taxon>Pezizomycotina</taxon>
        <taxon>Sordariomycetes</taxon>
        <taxon>Hypocreomycetidae</taxon>
        <taxon>Hypocreales</taxon>
        <taxon>Ophiocordycipitaceae</taxon>
        <taxon>Hirsutella</taxon>
    </lineage>
</organism>